<dbReference type="RefSeq" id="WP_377465194.1">
    <property type="nucleotide sequence ID" value="NZ_JBHUOP010000001.1"/>
</dbReference>
<dbReference type="InterPro" id="IPR005019">
    <property type="entry name" value="Adenine_glyco"/>
</dbReference>
<accession>A0ABW5XBK1</accession>
<comment type="caution">
    <text evidence="1">The sequence shown here is derived from an EMBL/GenBank/DDBJ whole genome shotgun (WGS) entry which is preliminary data.</text>
</comment>
<name>A0ABW5XBK1_9MICO</name>
<dbReference type="EMBL" id="JBHUOP010000001">
    <property type="protein sequence ID" value="MFD2839686.1"/>
    <property type="molecule type" value="Genomic_DNA"/>
</dbReference>
<keyword evidence="2" id="KW-1185">Reference proteome</keyword>
<proteinExistence type="predicted"/>
<protein>
    <submittedName>
        <fullName evidence="1">DNA-3-methyladenine glycosylase I</fullName>
    </submittedName>
</protein>
<dbReference type="Proteomes" id="UP001597391">
    <property type="component" value="Unassembled WGS sequence"/>
</dbReference>
<dbReference type="Gene3D" id="1.10.340.30">
    <property type="entry name" value="Hypothetical protein, domain 2"/>
    <property type="match status" value="1"/>
</dbReference>
<organism evidence="1 2">
    <name type="scientific">Populibacterium corticicola</name>
    <dbReference type="NCBI Taxonomy" id="1812826"/>
    <lineage>
        <taxon>Bacteria</taxon>
        <taxon>Bacillati</taxon>
        <taxon>Actinomycetota</taxon>
        <taxon>Actinomycetes</taxon>
        <taxon>Micrococcales</taxon>
        <taxon>Jonesiaceae</taxon>
        <taxon>Populibacterium</taxon>
    </lineage>
</organism>
<dbReference type="InterPro" id="IPR052891">
    <property type="entry name" value="DNA-3mA_glycosylase"/>
</dbReference>
<dbReference type="PANTHER" id="PTHR30037">
    <property type="entry name" value="DNA-3-METHYLADENINE GLYCOSYLASE 1"/>
    <property type="match status" value="1"/>
</dbReference>
<dbReference type="SUPFAM" id="SSF48150">
    <property type="entry name" value="DNA-glycosylase"/>
    <property type="match status" value="1"/>
</dbReference>
<evidence type="ECO:0000313" key="2">
    <source>
        <dbReference type="Proteomes" id="UP001597391"/>
    </source>
</evidence>
<sequence length="196" mass="22303">MQPADATPPIIRTPWAETHELLRDYYDTEWGRPVTTDQGIFERLSLEAFQSGLSWLTILKRREGFRAAFDDFDYHRVATYTDLDVERLLEDTRIIRNRAKIQATIGNARAAVALEDEGGLAELVWSFKPEQTPMPHTMADVPSQSPESVALSKELRRRGFRFVGPVTMFALMEAVGIVDTHIMTSHLRGVSGVWER</sequence>
<dbReference type="Pfam" id="PF03352">
    <property type="entry name" value="Adenine_glyco"/>
    <property type="match status" value="1"/>
</dbReference>
<reference evidence="2" key="1">
    <citation type="journal article" date="2019" name="Int. J. Syst. Evol. Microbiol.">
        <title>The Global Catalogue of Microorganisms (GCM) 10K type strain sequencing project: providing services to taxonomists for standard genome sequencing and annotation.</title>
        <authorList>
            <consortium name="The Broad Institute Genomics Platform"/>
            <consortium name="The Broad Institute Genome Sequencing Center for Infectious Disease"/>
            <person name="Wu L."/>
            <person name="Ma J."/>
        </authorList>
    </citation>
    <scope>NUCLEOTIDE SEQUENCE [LARGE SCALE GENOMIC DNA]</scope>
    <source>
        <strain evidence="2">KCTC 33576</strain>
    </source>
</reference>
<dbReference type="InterPro" id="IPR011257">
    <property type="entry name" value="DNA_glycosylase"/>
</dbReference>
<dbReference type="PANTHER" id="PTHR30037:SF4">
    <property type="entry name" value="DNA-3-METHYLADENINE GLYCOSYLASE I"/>
    <property type="match status" value="1"/>
</dbReference>
<gene>
    <name evidence="1" type="ORF">ACFSYH_03780</name>
</gene>
<evidence type="ECO:0000313" key="1">
    <source>
        <dbReference type="EMBL" id="MFD2839686.1"/>
    </source>
</evidence>